<sequence>MRSMWTYSCRDTAVDLGSATVRMHLNGRGVVAREPAVLARSRQTGRILALGASARALAGRSTDISLIHPIRQGAPAEADETEYLLRHLVRTHHGRRYTAKPRMVVCVPSGLTPVQFDAVQAAAFQAGARRLSLVPTPLAAAAGAGLSVTDGEVVIVADIGAEVTDIGIIAFGGLVSSHMAKVGGASLDRAIIAQVRREHDVALSPVAAESAKLAVGSALPKGKQRTRRILVHGRDLASGLPRPVVLTGAEVQRAIARAVDAIVDAVRVGVGRCSPEISSDLLHSGLTLTGGTARLPGLDRYIRTETGLRAEAGQNAPDAAVLGAAAFLRGDYPRVGRFPLRSERHGVTMGAWPSRGCPGTT</sequence>
<evidence type="ECO:0000256" key="5">
    <source>
        <dbReference type="ARBA" id="ARBA00022960"/>
    </source>
</evidence>
<dbReference type="InterPro" id="IPR004753">
    <property type="entry name" value="MreB"/>
</dbReference>
<evidence type="ECO:0000313" key="8">
    <source>
        <dbReference type="Proteomes" id="UP001596380"/>
    </source>
</evidence>
<dbReference type="InterPro" id="IPR056546">
    <property type="entry name" value="MreB_MamK-like"/>
</dbReference>
<protein>
    <submittedName>
        <fullName evidence="7">Rod shape-determining protein</fullName>
    </submittedName>
</protein>
<comment type="similarity">
    <text evidence="6">Belongs to the FtsA/MreB family.</text>
</comment>
<accession>A0ABW2CX70</accession>
<keyword evidence="2" id="KW-0963">Cytoplasm</keyword>
<keyword evidence="5" id="KW-0133">Cell shape</keyword>
<evidence type="ECO:0000313" key="7">
    <source>
        <dbReference type="EMBL" id="MFC6886414.1"/>
    </source>
</evidence>
<comment type="caution">
    <text evidence="7">The sequence shown here is derived from an EMBL/GenBank/DDBJ whole genome shotgun (WGS) entry which is preliminary data.</text>
</comment>
<evidence type="ECO:0000256" key="4">
    <source>
        <dbReference type="ARBA" id="ARBA00022840"/>
    </source>
</evidence>
<dbReference type="PANTHER" id="PTHR42749:SF1">
    <property type="entry name" value="CELL SHAPE-DETERMINING PROTEIN MREB"/>
    <property type="match status" value="1"/>
</dbReference>
<dbReference type="PRINTS" id="PR01652">
    <property type="entry name" value="SHAPEPROTEIN"/>
</dbReference>
<dbReference type="Proteomes" id="UP001596380">
    <property type="component" value="Unassembled WGS sequence"/>
</dbReference>
<proteinExistence type="inferred from homology"/>
<evidence type="ECO:0000256" key="1">
    <source>
        <dbReference type="ARBA" id="ARBA00004496"/>
    </source>
</evidence>
<dbReference type="Pfam" id="PF06723">
    <property type="entry name" value="MreB_Mbl"/>
    <property type="match status" value="1"/>
</dbReference>
<reference evidence="8" key="1">
    <citation type="journal article" date="2019" name="Int. J. Syst. Evol. Microbiol.">
        <title>The Global Catalogue of Microorganisms (GCM) 10K type strain sequencing project: providing services to taxonomists for standard genome sequencing and annotation.</title>
        <authorList>
            <consortium name="The Broad Institute Genomics Platform"/>
            <consortium name="The Broad Institute Genome Sequencing Center for Infectious Disease"/>
            <person name="Wu L."/>
            <person name="Ma J."/>
        </authorList>
    </citation>
    <scope>NUCLEOTIDE SEQUENCE [LARGE SCALE GENOMIC DNA]</scope>
    <source>
        <strain evidence="8">JCM 3369</strain>
    </source>
</reference>
<comment type="subcellular location">
    <subcellularLocation>
        <location evidence="1">Cytoplasm</location>
    </subcellularLocation>
</comment>
<name>A0ABW2CX70_9ACTN</name>
<keyword evidence="4" id="KW-0067">ATP-binding</keyword>
<keyword evidence="8" id="KW-1185">Reference proteome</keyword>
<gene>
    <name evidence="7" type="ORF">ACFQKB_42105</name>
</gene>
<dbReference type="Gene3D" id="3.30.420.40">
    <property type="match status" value="2"/>
</dbReference>
<evidence type="ECO:0000256" key="3">
    <source>
        <dbReference type="ARBA" id="ARBA00022741"/>
    </source>
</evidence>
<evidence type="ECO:0000256" key="6">
    <source>
        <dbReference type="ARBA" id="ARBA00023458"/>
    </source>
</evidence>
<evidence type="ECO:0000256" key="2">
    <source>
        <dbReference type="ARBA" id="ARBA00022490"/>
    </source>
</evidence>
<organism evidence="7 8">
    <name type="scientific">Actinomadura yumaensis</name>
    <dbReference type="NCBI Taxonomy" id="111807"/>
    <lineage>
        <taxon>Bacteria</taxon>
        <taxon>Bacillati</taxon>
        <taxon>Actinomycetota</taxon>
        <taxon>Actinomycetes</taxon>
        <taxon>Streptosporangiales</taxon>
        <taxon>Thermomonosporaceae</taxon>
        <taxon>Actinomadura</taxon>
    </lineage>
</organism>
<dbReference type="EMBL" id="JBHSXS010000053">
    <property type="protein sequence ID" value="MFC6886414.1"/>
    <property type="molecule type" value="Genomic_DNA"/>
</dbReference>
<dbReference type="InterPro" id="IPR043129">
    <property type="entry name" value="ATPase_NBD"/>
</dbReference>
<dbReference type="PANTHER" id="PTHR42749">
    <property type="entry name" value="CELL SHAPE-DETERMINING PROTEIN MREB"/>
    <property type="match status" value="1"/>
</dbReference>
<keyword evidence="3" id="KW-0547">Nucleotide-binding</keyword>
<dbReference type="SUPFAM" id="SSF53067">
    <property type="entry name" value="Actin-like ATPase domain"/>
    <property type="match status" value="2"/>
</dbReference>